<evidence type="ECO:0000313" key="4">
    <source>
        <dbReference type="Proteomes" id="UP001210925"/>
    </source>
</evidence>
<feature type="domain" description="CTLH" evidence="2">
    <location>
        <begin position="217"/>
        <end position="281"/>
    </location>
</feature>
<sequence>MIYTGPGKTESDAAVVLGNVPIPAVGIYYYEVTVVSKGRDGYISVGLSTHNKTSTKLPGIEEGTFGYFAQDGKKYNVKNASYGPTYTTGDVIGCIVDFGNRNISFTKNGILLGIAFKDFPQLLYPCVGTRTPGEIIKANFGREEFKFDITQYIREQSQKLHQQINQIQIGNITQLVLEYLVYSGYTETAKIFYETGLKNREILDESGDFNSVKHTDTLFIRNEISNNIKNGNLTQAKELLEQYYPHVIDHQTITLFSCLELVQLLQSRQYMQAIERGRVLKLQIVQFGEPYISQFMEIIELVCYVQPGPKNYILEYDCFTSVSDIINSKMVEDCGIVKIFKQLQLVKESLNSEKGALVSLLDYE</sequence>
<comment type="caution">
    <text evidence="3">The sequence shown here is derived from an EMBL/GenBank/DDBJ whole genome shotgun (WGS) entry which is preliminary data.</text>
</comment>
<protein>
    <submittedName>
        <fullName evidence="3">Ran-binding protein 9</fullName>
    </submittedName>
</protein>
<dbReference type="SMART" id="SM00449">
    <property type="entry name" value="SPRY"/>
    <property type="match status" value="1"/>
</dbReference>
<evidence type="ECO:0000259" key="1">
    <source>
        <dbReference type="PROSITE" id="PS50188"/>
    </source>
</evidence>
<evidence type="ECO:0000313" key="3">
    <source>
        <dbReference type="EMBL" id="KAJ3251498.1"/>
    </source>
</evidence>
<dbReference type="InterPro" id="IPR043136">
    <property type="entry name" value="B30.2/SPRY_sf"/>
</dbReference>
<dbReference type="InterPro" id="IPR013320">
    <property type="entry name" value="ConA-like_dom_sf"/>
</dbReference>
<evidence type="ECO:0000259" key="2">
    <source>
        <dbReference type="PROSITE" id="PS50897"/>
    </source>
</evidence>
<dbReference type="PROSITE" id="PS50897">
    <property type="entry name" value="CTLH"/>
    <property type="match status" value="1"/>
</dbReference>
<dbReference type="Gene3D" id="2.60.120.920">
    <property type="match status" value="1"/>
</dbReference>
<dbReference type="AlphaFoldDB" id="A0AAD5U9K3"/>
<accession>A0AAD5U9K3</accession>
<dbReference type="Proteomes" id="UP001210925">
    <property type="component" value="Unassembled WGS sequence"/>
</dbReference>
<keyword evidence="4" id="KW-1185">Reference proteome</keyword>
<dbReference type="SUPFAM" id="SSF49899">
    <property type="entry name" value="Concanavalin A-like lectins/glucanases"/>
    <property type="match status" value="1"/>
</dbReference>
<dbReference type="Pfam" id="PF00622">
    <property type="entry name" value="SPRY"/>
    <property type="match status" value="1"/>
</dbReference>
<dbReference type="InterPro" id="IPR006595">
    <property type="entry name" value="CTLH_C"/>
</dbReference>
<dbReference type="EMBL" id="JADGKB010000180">
    <property type="protein sequence ID" value="KAJ3251498.1"/>
    <property type="molecule type" value="Genomic_DNA"/>
</dbReference>
<name>A0AAD5U9K3_9FUNG</name>
<dbReference type="InterPro" id="IPR001870">
    <property type="entry name" value="B30.2/SPRY"/>
</dbReference>
<dbReference type="InterPro" id="IPR003877">
    <property type="entry name" value="SPRY_dom"/>
</dbReference>
<gene>
    <name evidence="3" type="primary">RANBP9</name>
    <name evidence="3" type="ORF">HK103_002366</name>
</gene>
<organism evidence="3 4">
    <name type="scientific">Boothiomyces macroporosus</name>
    <dbReference type="NCBI Taxonomy" id="261099"/>
    <lineage>
        <taxon>Eukaryota</taxon>
        <taxon>Fungi</taxon>
        <taxon>Fungi incertae sedis</taxon>
        <taxon>Chytridiomycota</taxon>
        <taxon>Chytridiomycota incertae sedis</taxon>
        <taxon>Chytridiomycetes</taxon>
        <taxon>Rhizophydiales</taxon>
        <taxon>Terramycetaceae</taxon>
        <taxon>Boothiomyces</taxon>
    </lineage>
</organism>
<dbReference type="PROSITE" id="PS50188">
    <property type="entry name" value="B302_SPRY"/>
    <property type="match status" value="1"/>
</dbReference>
<reference evidence="3" key="1">
    <citation type="submission" date="2020-05" db="EMBL/GenBank/DDBJ databases">
        <title>Phylogenomic resolution of chytrid fungi.</title>
        <authorList>
            <person name="Stajich J.E."/>
            <person name="Amses K."/>
            <person name="Simmons R."/>
            <person name="Seto K."/>
            <person name="Myers J."/>
            <person name="Bonds A."/>
            <person name="Quandt C.A."/>
            <person name="Barry K."/>
            <person name="Liu P."/>
            <person name="Grigoriev I."/>
            <person name="Longcore J.E."/>
            <person name="James T.Y."/>
        </authorList>
    </citation>
    <scope>NUCLEOTIDE SEQUENCE</scope>
    <source>
        <strain evidence="3">PLAUS21</strain>
    </source>
</reference>
<dbReference type="InterPro" id="IPR050618">
    <property type="entry name" value="Ubq-SigPath_Reg"/>
</dbReference>
<dbReference type="PANTHER" id="PTHR12864">
    <property type="entry name" value="RAN BINDING PROTEIN 9-RELATED"/>
    <property type="match status" value="1"/>
</dbReference>
<proteinExistence type="predicted"/>
<feature type="domain" description="B30.2/SPRY" evidence="1">
    <location>
        <begin position="1"/>
        <end position="145"/>
    </location>
</feature>